<dbReference type="AlphaFoldDB" id="A0A4Z0GGQ4"/>
<dbReference type="Gene3D" id="1.10.3230.30">
    <property type="entry name" value="Phage gp6-like head-tail connector protein"/>
    <property type="match status" value="1"/>
</dbReference>
<dbReference type="EMBL" id="SRJD01000041">
    <property type="protein sequence ID" value="TGA95712.1"/>
    <property type="molecule type" value="Genomic_DNA"/>
</dbReference>
<dbReference type="CDD" id="cd08054">
    <property type="entry name" value="gp6"/>
    <property type="match status" value="1"/>
</dbReference>
<dbReference type="InterPro" id="IPR021146">
    <property type="entry name" value="Phage_gp6-like_head-tail"/>
</dbReference>
<reference evidence="1 2" key="1">
    <citation type="journal article" date="2015" name="Int. J. Syst. Evol. Microbiol.">
        <title>Sporolactobacillus shoreae sp. nov. and Sporolactobacillus spathodeae sp. nov., two spore-forming lactic acid bacteria isolated from tree barks in Thailand.</title>
        <authorList>
            <person name="Thamacharoensuk T."/>
            <person name="Kitahara M."/>
            <person name="Ohkuma M."/>
            <person name="Thongchul N."/>
            <person name="Tanasupawat S."/>
        </authorList>
    </citation>
    <scope>NUCLEOTIDE SEQUENCE [LARGE SCALE GENOMIC DNA]</scope>
    <source>
        <strain evidence="1 2">BK92</strain>
    </source>
</reference>
<proteinExistence type="predicted"/>
<accession>A0A4Z0GGQ4</accession>
<evidence type="ECO:0000313" key="1">
    <source>
        <dbReference type="EMBL" id="TGA95712.1"/>
    </source>
</evidence>
<dbReference type="NCBIfam" id="TIGR01560">
    <property type="entry name" value="put_DNA_pack"/>
    <property type="match status" value="1"/>
</dbReference>
<dbReference type="RefSeq" id="WP_135350118.1">
    <property type="nucleotide sequence ID" value="NZ_SRJD01000041.1"/>
</dbReference>
<sequence>MTVTLPLLKNALRIDFDADDDQLTTYMNDAMNVIKSGVGTDENMADFWENNSTFDTAVIMLADATYKTRSAITDASNKQQVVEYPLGVTSKILKLKGSYLLELSRRPPAQPQGLATTDLTSRSVHLGWY</sequence>
<comment type="caution">
    <text evidence="1">The sequence shown here is derived from an EMBL/GenBank/DDBJ whole genome shotgun (WGS) entry which is preliminary data.</text>
</comment>
<protein>
    <recommendedName>
        <fullName evidence="3">Phage gp6-like head-tail connector protein</fullName>
    </recommendedName>
</protein>
<keyword evidence="2" id="KW-1185">Reference proteome</keyword>
<dbReference type="Pfam" id="PF05135">
    <property type="entry name" value="Phage_connect_1"/>
    <property type="match status" value="1"/>
</dbReference>
<evidence type="ECO:0008006" key="3">
    <source>
        <dbReference type="Google" id="ProtNLM"/>
    </source>
</evidence>
<evidence type="ECO:0000313" key="2">
    <source>
        <dbReference type="Proteomes" id="UP000298347"/>
    </source>
</evidence>
<gene>
    <name evidence="1" type="ORF">E4665_17660</name>
</gene>
<name>A0A4Z0GGQ4_9BACL</name>
<dbReference type="Proteomes" id="UP000298347">
    <property type="component" value="Unassembled WGS sequence"/>
</dbReference>
<organism evidence="1 2">
    <name type="scientific">Sporolactobacillus shoreae</name>
    <dbReference type="NCBI Taxonomy" id="1465501"/>
    <lineage>
        <taxon>Bacteria</taxon>
        <taxon>Bacillati</taxon>
        <taxon>Bacillota</taxon>
        <taxon>Bacilli</taxon>
        <taxon>Bacillales</taxon>
        <taxon>Sporolactobacillaceae</taxon>
        <taxon>Sporolactobacillus</taxon>
    </lineage>
</organism>
<dbReference type="InterPro" id="IPR006450">
    <property type="entry name" value="Phage_HK97_gp6-like"/>
</dbReference>